<dbReference type="CDD" id="cd06456">
    <property type="entry name" value="M3A_DCP"/>
    <property type="match status" value="1"/>
</dbReference>
<organism evidence="12">
    <name type="scientific">uncultured Sulfurovum sp</name>
    <dbReference type="NCBI Taxonomy" id="269237"/>
    <lineage>
        <taxon>Bacteria</taxon>
        <taxon>Pseudomonadati</taxon>
        <taxon>Campylobacterota</taxon>
        <taxon>Epsilonproteobacteria</taxon>
        <taxon>Campylobacterales</taxon>
        <taxon>Sulfurovaceae</taxon>
        <taxon>Sulfurovum</taxon>
        <taxon>environmental samples</taxon>
    </lineage>
</organism>
<dbReference type="Gene3D" id="1.10.1370.40">
    <property type="match status" value="1"/>
</dbReference>
<dbReference type="GO" id="GO:0004222">
    <property type="term" value="F:metalloendopeptidase activity"/>
    <property type="evidence" value="ECO:0007669"/>
    <property type="project" value="UniProtKB-EC"/>
</dbReference>
<evidence type="ECO:0000256" key="2">
    <source>
        <dbReference type="ARBA" id="ARBA00022670"/>
    </source>
</evidence>
<dbReference type="InterPro" id="IPR024079">
    <property type="entry name" value="MetalloPept_cat_dom_sf"/>
</dbReference>
<dbReference type="InterPro" id="IPR024077">
    <property type="entry name" value="Neurolysin/TOP_dom2"/>
</dbReference>
<dbReference type="EMBL" id="CACVAZ010000099">
    <property type="protein sequence ID" value="CAA6815467.1"/>
    <property type="molecule type" value="Genomic_DNA"/>
</dbReference>
<keyword evidence="4 9" id="KW-0378">Hydrolase</keyword>
<sequence length="675" mass="77107">MPHFNLFRYNPNTTQIGQKMPFQEFKIDNLEEFPKELESMLASQLARIDSIVKSKDESYEKVMKPLQDLDEELSAFFTPLSHLNSVENSKVTQKAYEESLPQLSKFSSNISQNEALFSKIKKIKSEDPQARTVIEHDIRGFVLSGADLPLEQKKELEAIDLKLSELGNSFSQNLLNATNAFEMIIEDEKDVAEIPESDLSLARIVEEGKTVYKFTLQIPSYLTYMTYGSSRELRKTMAKAYASRAPENAKVIDQLLELRQKKAILLGFKNFSAYSLATKDAKNTDEVTKFLEELGVKSLPQAKEELAELEAFALKLDGIDDLQGYDVAYYSEKLKKEKFHFDDSMTKPYFEQSKVLNGLLEVVSELFSVEFKASTATIWNDKVKPFEIYKLAKDGSNKLAGRIYFDLEARESKRGGAWMHNWETHHVDAKGNKHLPTVFVVCNFSPSTKENPSLLRHDDVVTLFHEMGHAIHHLFGTCNERSVSGINGVAWDVVEFPSQFLEAFSYEKPILKRFAFHYETNEPMSDELLNKIKETKNYQAALGILRQVELSLFDFNLHKMLYQGEEVQALIDGIRETTALLTVPKYNKFQNGFAHIFAGGYAAGYYSYKWAEVLSADAFYECLDKESGFNQEKADGYLKYILNKGGSQEMSSLYKQWLGREPKVESLLKLYGIEE</sequence>
<comment type="cofactor">
    <cofactor evidence="9">
        <name>Zn(2+)</name>
        <dbReference type="ChEBI" id="CHEBI:29105"/>
    </cofactor>
    <text evidence="9">Binds 1 zinc ion.</text>
</comment>
<evidence type="ECO:0000256" key="6">
    <source>
        <dbReference type="ARBA" id="ARBA00023049"/>
    </source>
</evidence>
<evidence type="ECO:0000259" key="10">
    <source>
        <dbReference type="Pfam" id="PF01432"/>
    </source>
</evidence>
<keyword evidence="3 9" id="KW-0479">Metal-binding</keyword>
<evidence type="ECO:0000256" key="4">
    <source>
        <dbReference type="ARBA" id="ARBA00022801"/>
    </source>
</evidence>
<dbReference type="SUPFAM" id="SSF55486">
    <property type="entry name" value="Metalloproteases ('zincins'), catalytic domain"/>
    <property type="match status" value="1"/>
</dbReference>
<evidence type="ECO:0000256" key="5">
    <source>
        <dbReference type="ARBA" id="ARBA00022833"/>
    </source>
</evidence>
<feature type="domain" description="Oligopeptidase A N-terminal" evidence="11">
    <location>
        <begin position="39"/>
        <end position="151"/>
    </location>
</feature>
<comment type="similarity">
    <text evidence="1 9">Belongs to the peptidase M3 family.</text>
</comment>
<dbReference type="GO" id="GO:0046872">
    <property type="term" value="F:metal ion binding"/>
    <property type="evidence" value="ECO:0007669"/>
    <property type="project" value="UniProtKB-UniRule"/>
</dbReference>
<protein>
    <recommendedName>
        <fullName evidence="8">oligopeptidase A</fullName>
        <ecNumber evidence="8">3.4.24.70</ecNumber>
    </recommendedName>
</protein>
<keyword evidence="2 9" id="KW-0645">Protease</keyword>
<dbReference type="Pfam" id="PF19310">
    <property type="entry name" value="TOP_N"/>
    <property type="match status" value="1"/>
</dbReference>
<dbReference type="Gene3D" id="3.40.390.10">
    <property type="entry name" value="Collagenase (Catalytic Domain)"/>
    <property type="match status" value="1"/>
</dbReference>
<dbReference type="AlphaFoldDB" id="A0A6S6TG88"/>
<gene>
    <name evidence="12" type="ORF">HELGO_WM17306</name>
</gene>
<dbReference type="InterPro" id="IPR045090">
    <property type="entry name" value="Pept_M3A_M3B"/>
</dbReference>
<dbReference type="PANTHER" id="PTHR11804:SF84">
    <property type="entry name" value="SACCHAROLYSIN"/>
    <property type="match status" value="1"/>
</dbReference>
<evidence type="ECO:0000256" key="8">
    <source>
        <dbReference type="ARBA" id="ARBA00026100"/>
    </source>
</evidence>
<dbReference type="InterPro" id="IPR045666">
    <property type="entry name" value="OpdA_N"/>
</dbReference>
<evidence type="ECO:0000256" key="1">
    <source>
        <dbReference type="ARBA" id="ARBA00006040"/>
    </source>
</evidence>
<proteinExistence type="inferred from homology"/>
<keyword evidence="5 9" id="KW-0862">Zinc</keyword>
<evidence type="ECO:0000256" key="7">
    <source>
        <dbReference type="ARBA" id="ARBA00024603"/>
    </source>
</evidence>
<dbReference type="Pfam" id="PF01432">
    <property type="entry name" value="Peptidase_M3"/>
    <property type="match status" value="1"/>
</dbReference>
<dbReference type="Gene3D" id="1.10.1370.10">
    <property type="entry name" value="Neurolysin, domain 3"/>
    <property type="match status" value="1"/>
</dbReference>
<dbReference type="FunFam" id="3.40.390.10:FF:000009">
    <property type="entry name" value="Oligopeptidase A"/>
    <property type="match status" value="1"/>
</dbReference>
<comment type="catalytic activity">
    <reaction evidence="7">
        <text>Hydrolysis of oligopeptides, with broad specificity. Gly or Ala commonly occur as P1 or P1' residues, but more distant residues are also important, as is shown by the fact that Z-Gly-Pro-Gly-|-Gly-Pro-Ala is cleaved, but not Z-(Gly)(5).</text>
        <dbReference type="EC" id="3.4.24.70"/>
    </reaction>
</comment>
<dbReference type="EC" id="3.4.24.70" evidence="8"/>
<dbReference type="GO" id="GO:0006508">
    <property type="term" value="P:proteolysis"/>
    <property type="evidence" value="ECO:0007669"/>
    <property type="project" value="UniProtKB-KW"/>
</dbReference>
<dbReference type="PANTHER" id="PTHR11804">
    <property type="entry name" value="PROTEASE M3 THIMET OLIGOPEPTIDASE-RELATED"/>
    <property type="match status" value="1"/>
</dbReference>
<feature type="domain" description="Peptidase M3A/M3B catalytic" evidence="10">
    <location>
        <begin position="225"/>
        <end position="671"/>
    </location>
</feature>
<dbReference type="GO" id="GO:0006518">
    <property type="term" value="P:peptide metabolic process"/>
    <property type="evidence" value="ECO:0007669"/>
    <property type="project" value="TreeGrafter"/>
</dbReference>
<dbReference type="InterPro" id="IPR034005">
    <property type="entry name" value="M3A_DCP"/>
</dbReference>
<keyword evidence="6 9" id="KW-0482">Metalloprotease</keyword>
<name>A0A6S6TG88_9BACT</name>
<dbReference type="GO" id="GO:0005829">
    <property type="term" value="C:cytosol"/>
    <property type="evidence" value="ECO:0007669"/>
    <property type="project" value="UniProtKB-ARBA"/>
</dbReference>
<evidence type="ECO:0000259" key="11">
    <source>
        <dbReference type="Pfam" id="PF19310"/>
    </source>
</evidence>
<evidence type="ECO:0000313" key="12">
    <source>
        <dbReference type="EMBL" id="CAA6815467.1"/>
    </source>
</evidence>
<reference evidence="12" key="1">
    <citation type="submission" date="2020-01" db="EMBL/GenBank/DDBJ databases">
        <authorList>
            <person name="Meier V. D."/>
            <person name="Meier V D."/>
        </authorList>
    </citation>
    <scope>NUCLEOTIDE SEQUENCE</scope>
    <source>
        <strain evidence="12">HLG_WM_MAG_02</strain>
    </source>
</reference>
<accession>A0A6S6TG88</accession>
<dbReference type="InterPro" id="IPR001567">
    <property type="entry name" value="Pept_M3A_M3B_dom"/>
</dbReference>
<evidence type="ECO:0000256" key="9">
    <source>
        <dbReference type="RuleBase" id="RU003435"/>
    </source>
</evidence>
<evidence type="ECO:0000256" key="3">
    <source>
        <dbReference type="ARBA" id="ARBA00022723"/>
    </source>
</evidence>